<gene>
    <name evidence="2" type="ORF">CLV72_104511</name>
</gene>
<dbReference type="AlphaFoldDB" id="A0A2T0Q5E4"/>
<dbReference type="InterPro" id="IPR032710">
    <property type="entry name" value="NTF2-like_dom_sf"/>
</dbReference>
<feature type="domain" description="SnoaL-like" evidence="1">
    <location>
        <begin position="84"/>
        <end position="207"/>
    </location>
</feature>
<proteinExistence type="predicted"/>
<keyword evidence="3" id="KW-1185">Reference proteome</keyword>
<accession>A0A2T0Q5E4</accession>
<dbReference type="Pfam" id="PF12680">
    <property type="entry name" value="SnoaL_2"/>
    <property type="match status" value="1"/>
</dbReference>
<dbReference type="Proteomes" id="UP000237846">
    <property type="component" value="Unassembled WGS sequence"/>
</dbReference>
<evidence type="ECO:0000259" key="1">
    <source>
        <dbReference type="Pfam" id="PF12680"/>
    </source>
</evidence>
<dbReference type="EMBL" id="PVZC01000004">
    <property type="protein sequence ID" value="PRX98931.1"/>
    <property type="molecule type" value="Genomic_DNA"/>
</dbReference>
<sequence>MVFLPLWASRIIDGTTRAAWTFPIPQDRVRESRDPLAALNRDHLPGLDARAREPVLHPGAQRSETLMNDQRATPATRTGLAIAQEFIRAVEAKDIEAVARTLAGDARQLFMHAQGATAPDGVADIIAGRTRGVCVADVKGKSEVLAYTSALFDKFAPLRWRDHAWRVSPGGELFFHGVGDMAVARTGRPYRNTYVTRFDIDNGRIVLMAEYGNALMYAGLGVRPNGAEFRALLRAVGRMLSPRLSARSGR</sequence>
<evidence type="ECO:0000313" key="2">
    <source>
        <dbReference type="EMBL" id="PRX98931.1"/>
    </source>
</evidence>
<organism evidence="2 3">
    <name type="scientific">Allonocardiopsis opalescens</name>
    <dbReference type="NCBI Taxonomy" id="1144618"/>
    <lineage>
        <taxon>Bacteria</taxon>
        <taxon>Bacillati</taxon>
        <taxon>Actinomycetota</taxon>
        <taxon>Actinomycetes</taxon>
        <taxon>Streptosporangiales</taxon>
        <taxon>Allonocardiopsis</taxon>
    </lineage>
</organism>
<dbReference type="InterPro" id="IPR037401">
    <property type="entry name" value="SnoaL-like"/>
</dbReference>
<comment type="caution">
    <text evidence="2">The sequence shown here is derived from an EMBL/GenBank/DDBJ whole genome shotgun (WGS) entry which is preliminary data.</text>
</comment>
<dbReference type="Gene3D" id="3.10.450.50">
    <property type="match status" value="1"/>
</dbReference>
<protein>
    <submittedName>
        <fullName evidence="2">SnoaL-like protein</fullName>
    </submittedName>
</protein>
<dbReference type="SUPFAM" id="SSF54427">
    <property type="entry name" value="NTF2-like"/>
    <property type="match status" value="1"/>
</dbReference>
<name>A0A2T0Q5E4_9ACTN</name>
<evidence type="ECO:0000313" key="3">
    <source>
        <dbReference type="Proteomes" id="UP000237846"/>
    </source>
</evidence>
<reference evidence="2 3" key="1">
    <citation type="submission" date="2018-03" db="EMBL/GenBank/DDBJ databases">
        <title>Genomic Encyclopedia of Archaeal and Bacterial Type Strains, Phase II (KMG-II): from individual species to whole genera.</title>
        <authorList>
            <person name="Goeker M."/>
        </authorList>
    </citation>
    <scope>NUCLEOTIDE SEQUENCE [LARGE SCALE GENOMIC DNA]</scope>
    <source>
        <strain evidence="2 3">DSM 45601</strain>
    </source>
</reference>